<gene>
    <name evidence="1" type="ORF">SAMN06296378_2422</name>
</gene>
<organism evidence="1 2">
    <name type="scientific">Salinibacterium xinjiangense</name>
    <dbReference type="NCBI Taxonomy" id="386302"/>
    <lineage>
        <taxon>Bacteria</taxon>
        <taxon>Bacillati</taxon>
        <taxon>Actinomycetota</taxon>
        <taxon>Actinomycetes</taxon>
        <taxon>Micrococcales</taxon>
        <taxon>Microbacteriaceae</taxon>
        <taxon>Salinibacterium</taxon>
    </lineage>
</organism>
<evidence type="ECO:0000313" key="1">
    <source>
        <dbReference type="EMBL" id="SOE71191.1"/>
    </source>
</evidence>
<sequence length="55" mass="5933">MLPLSGIPAPCGPCLSLNLNDSKLLVLNAKQPPWLFFNSWGGYFTMESGGVLLSH</sequence>
<dbReference type="Proteomes" id="UP000219440">
    <property type="component" value="Unassembled WGS sequence"/>
</dbReference>
<dbReference type="EMBL" id="OCST01000004">
    <property type="protein sequence ID" value="SOE71191.1"/>
    <property type="molecule type" value="Genomic_DNA"/>
</dbReference>
<dbReference type="AlphaFoldDB" id="A0A2C8ZYE8"/>
<keyword evidence="2" id="KW-1185">Reference proteome</keyword>
<feature type="non-terminal residue" evidence="1">
    <location>
        <position position="55"/>
    </location>
</feature>
<proteinExistence type="predicted"/>
<protein>
    <submittedName>
        <fullName evidence="1">Uncharacterized protein</fullName>
    </submittedName>
</protein>
<evidence type="ECO:0000313" key="2">
    <source>
        <dbReference type="Proteomes" id="UP000219440"/>
    </source>
</evidence>
<accession>A0A2C8ZYE8</accession>
<name>A0A2C8ZYE8_9MICO</name>
<reference evidence="1 2" key="1">
    <citation type="submission" date="2017-09" db="EMBL/GenBank/DDBJ databases">
        <authorList>
            <person name="Ehlers B."/>
            <person name="Leendertz F.H."/>
        </authorList>
    </citation>
    <scope>NUCLEOTIDE SEQUENCE [LARGE SCALE GENOMIC DNA]</scope>
    <source>
        <strain evidence="1 2">CGMCC 1.05381</strain>
    </source>
</reference>